<dbReference type="Proteomes" id="UP001194580">
    <property type="component" value="Unassembled WGS sequence"/>
</dbReference>
<dbReference type="EMBL" id="JAAAIL010000980">
    <property type="protein sequence ID" value="KAG0272175.1"/>
    <property type="molecule type" value="Genomic_DNA"/>
</dbReference>
<gene>
    <name evidence="2" type="ORF">BGZ95_012085</name>
</gene>
<proteinExistence type="predicted"/>
<protein>
    <submittedName>
        <fullName evidence="2">Uncharacterized protein</fullName>
    </submittedName>
</protein>
<feature type="region of interest" description="Disordered" evidence="1">
    <location>
        <begin position="246"/>
        <end position="281"/>
    </location>
</feature>
<sequence>MPPLSDILLYSPNILLALTTHLTPHDLSQTILTSKTLAQLLTPLLWHTISLRHDYQQQLFAANNSSIEVQLPALLKNANYIHIIRVPTTACLAPFITLSGLVMKNLHTLEFPWVRIPLIVSRGLAPPGQADRLWSLFKLEGESEYAENEMEKRIEEETRMALDAERMTRQALLLDGINGRCETAAEPETAKMMQDWLRYRAMYPVRRQEIMKGLISTRAYHAYQQARIRYSQELNQQLRQRHHTTLLLCPAEEENKGEEKEEEEEENEGEEKDEEEEEAKRKWGRTRCRLQDVVEEIATPTKTRTPPNYFKHYQPRSTPVSLTQAKLRETFSERLLQLEKDEADLRKRSSKGNCKKKKDLSSLCATLQAYVLNVKTLESDPYYYYKSMGRTVDVATFLQLFPTILTFRDYYNQVDCQYLWREHSPGGIMLSFMNAMRHLSWTISHQSLDSRNSFEQPLVQFLRSTYLRLDSLRMSLVYPPGVNMAFYRPTLRRPYGPSSWVVGVVDDTAASSCLGDDKDKNGTEAMNNCRIKEMQRSGPIPSLTQLFLEDSMGSGTLSWSTDYRIPPWVPFLSRCPNLRSFALGSCPPTIWFEIARILQAHCPRLEDLAIAYGRQLPTVHLDKCDPALAALLFACSHPNMDDTFGQDDVTITEEPIEPAMGLKRLRLDALVLTPKSQALRMLLDYHSGSLTHLAIMDCRNLQMKTNRFTLLKILRSFEQLEEVHLLPSGEMEYVEEDHIFDGQALIDSITLPTQYTSATATWACAKSLRVLRMMIGGLGRTPSSPLITTVNNSNAMDTTADGHLDLQRKIYRFLGSLTALEELSLGFGPEDNSIFTLLQHQGRQNNCLEFSLDSGVELLGGLKSLRVLNVARMNHKIGLAEVQWMCSAWPRLHLMEGLLKIKSMEQWMSTTNDAIVGWSDNLREDRRRESEILHWLKEHRPQFRFT</sequence>
<evidence type="ECO:0000313" key="2">
    <source>
        <dbReference type="EMBL" id="KAG0272175.1"/>
    </source>
</evidence>
<name>A0AAD4H5Z5_9FUNG</name>
<dbReference type="Gene3D" id="3.80.10.10">
    <property type="entry name" value="Ribonuclease Inhibitor"/>
    <property type="match status" value="1"/>
</dbReference>
<evidence type="ECO:0000313" key="3">
    <source>
        <dbReference type="Proteomes" id="UP001194580"/>
    </source>
</evidence>
<reference evidence="2" key="1">
    <citation type="journal article" date="2020" name="Fungal Divers.">
        <title>Resolving the Mortierellaceae phylogeny through synthesis of multi-gene phylogenetics and phylogenomics.</title>
        <authorList>
            <person name="Vandepol N."/>
            <person name="Liber J."/>
            <person name="Desiro A."/>
            <person name="Na H."/>
            <person name="Kennedy M."/>
            <person name="Barry K."/>
            <person name="Grigoriev I.V."/>
            <person name="Miller A.N."/>
            <person name="O'Donnell K."/>
            <person name="Stajich J.E."/>
            <person name="Bonito G."/>
        </authorList>
    </citation>
    <scope>NUCLEOTIDE SEQUENCE</scope>
    <source>
        <strain evidence="2">NRRL 28262</strain>
    </source>
</reference>
<comment type="caution">
    <text evidence="2">The sequence shown here is derived from an EMBL/GenBank/DDBJ whole genome shotgun (WGS) entry which is preliminary data.</text>
</comment>
<feature type="compositionally biased region" description="Acidic residues" evidence="1">
    <location>
        <begin position="260"/>
        <end position="277"/>
    </location>
</feature>
<accession>A0AAD4H5Z5</accession>
<organism evidence="2 3">
    <name type="scientific">Linnemannia exigua</name>
    <dbReference type="NCBI Taxonomy" id="604196"/>
    <lineage>
        <taxon>Eukaryota</taxon>
        <taxon>Fungi</taxon>
        <taxon>Fungi incertae sedis</taxon>
        <taxon>Mucoromycota</taxon>
        <taxon>Mortierellomycotina</taxon>
        <taxon>Mortierellomycetes</taxon>
        <taxon>Mortierellales</taxon>
        <taxon>Mortierellaceae</taxon>
        <taxon>Linnemannia</taxon>
    </lineage>
</organism>
<dbReference type="SUPFAM" id="SSF52047">
    <property type="entry name" value="RNI-like"/>
    <property type="match status" value="1"/>
</dbReference>
<evidence type="ECO:0000256" key="1">
    <source>
        <dbReference type="SAM" id="MobiDB-lite"/>
    </source>
</evidence>
<keyword evidence="3" id="KW-1185">Reference proteome</keyword>
<dbReference type="AlphaFoldDB" id="A0AAD4H5Z5"/>
<dbReference type="InterPro" id="IPR032675">
    <property type="entry name" value="LRR_dom_sf"/>
</dbReference>